<gene>
    <name evidence="2" type="ORF">D1866_10700</name>
    <name evidence="1" type="ORF">GFB69_02140</name>
</gene>
<dbReference type="EMBL" id="WHYS01000001">
    <property type="protein sequence ID" value="MQL54582.1"/>
    <property type="molecule type" value="Genomic_DNA"/>
</dbReference>
<dbReference type="RefSeq" id="WP_155861156.1">
    <property type="nucleotide sequence ID" value="NZ_CP045482.1"/>
</dbReference>
<protein>
    <submittedName>
        <fullName evidence="2">Uncharacterized protein</fullName>
    </submittedName>
</protein>
<dbReference type="KEGG" id="aamb:D1866_10700"/>
<evidence type="ECO:0000313" key="4">
    <source>
        <dbReference type="Proteomes" id="UP000474054"/>
    </source>
</evidence>
<dbReference type="EMBL" id="CP045482">
    <property type="protein sequence ID" value="QGR22389.1"/>
    <property type="molecule type" value="Genomic_DNA"/>
</dbReference>
<proteinExistence type="predicted"/>
<evidence type="ECO:0000313" key="3">
    <source>
        <dbReference type="Proteomes" id="UP000426328"/>
    </source>
</evidence>
<accession>A0A650CWX8</accession>
<dbReference type="AlphaFoldDB" id="A0A650CWX8"/>
<sequence length="150" mass="17580">MHIEKFKNSKVQIWDFGDFIIVSPHNNLNEIRGSENTDQLLELLVNLAFIYIDKKQINDICKIRSLHIGEGDCDDQMWNRFLQYADIKLEDKNINDAQLYEIILCLVGLIGQYMRGEFHDEYAYEKAVKMLKRALTCNDKNFRTTSVGRS</sequence>
<dbReference type="Proteomes" id="UP000474054">
    <property type="component" value="Unassembled WGS sequence"/>
</dbReference>
<evidence type="ECO:0000313" key="2">
    <source>
        <dbReference type="EMBL" id="QGR22389.1"/>
    </source>
</evidence>
<keyword evidence="3" id="KW-1185">Reference proteome</keyword>
<dbReference type="GeneID" id="42780205"/>
<evidence type="ECO:0000313" key="1">
    <source>
        <dbReference type="EMBL" id="MQL54582.1"/>
    </source>
</evidence>
<name>A0A650CWX8_ACIAM</name>
<organism evidence="2 3">
    <name type="scientific">Acidianus ambivalens</name>
    <name type="common">Desulfurolobus ambivalens</name>
    <dbReference type="NCBI Taxonomy" id="2283"/>
    <lineage>
        <taxon>Archaea</taxon>
        <taxon>Thermoproteota</taxon>
        <taxon>Thermoprotei</taxon>
        <taxon>Sulfolobales</taxon>
        <taxon>Sulfolobaceae</taxon>
        <taxon>Acidianus</taxon>
    </lineage>
</organism>
<reference evidence="2 3" key="2">
    <citation type="submission" date="2019-10" db="EMBL/GenBank/DDBJ databases">
        <title>Genome Sequences from Six Type Strain Members of the Archaeal Family Sulfolobaceae: Acidianus ambivalens, Acidianus infernus, Metallosphaera prunae, Stygiolobus azoricus, Sulfolobus metallicus, and Sulfurisphaera ohwakuensis.</title>
        <authorList>
            <person name="Counts J.A."/>
            <person name="Kelly R.M."/>
        </authorList>
    </citation>
    <scope>NUCLEOTIDE SEQUENCE [LARGE SCALE GENOMIC DNA]</scope>
    <source>
        <strain evidence="2 3">LEI 10</strain>
    </source>
</reference>
<reference evidence="1 4" key="1">
    <citation type="submission" date="2019-10" db="EMBL/GenBank/DDBJ databases">
        <title>Comparative genomics of sulfur disproportionating microorganisms.</title>
        <authorList>
            <person name="Ward L.M."/>
            <person name="Bertran E."/>
            <person name="Johnston D."/>
        </authorList>
    </citation>
    <scope>NUCLEOTIDE SEQUENCE [LARGE SCALE GENOMIC DNA]</scope>
    <source>
        <strain evidence="1 4">DSM 3772</strain>
    </source>
</reference>
<dbReference type="Proteomes" id="UP000426328">
    <property type="component" value="Chromosome"/>
</dbReference>